<dbReference type="InterPro" id="IPR006225">
    <property type="entry name" value="PsdUridine_synth_RluC/D"/>
</dbReference>
<keyword evidence="14" id="KW-1185">Reference proteome</keyword>
<dbReference type="InterPro" id="IPR036986">
    <property type="entry name" value="S4_RNA-bd_sf"/>
</dbReference>
<protein>
    <recommendedName>
        <fullName evidence="5">Ribosomal large subunit pseudouridine synthase D</fullName>
        <ecNumber evidence="4">5.4.99.23</ecNumber>
    </recommendedName>
    <alternativeName>
        <fullName evidence="6">23S rRNA pseudouridine(1911/1915/1917) synthase</fullName>
    </alternativeName>
    <alternativeName>
        <fullName evidence="7">rRNA pseudouridylate synthase D</fullName>
    </alternativeName>
    <alternativeName>
        <fullName evidence="8">rRNA-uridine isomerase D</fullName>
    </alternativeName>
</protein>
<dbReference type="SUPFAM" id="SSF55120">
    <property type="entry name" value="Pseudouridine synthase"/>
    <property type="match status" value="1"/>
</dbReference>
<feature type="compositionally biased region" description="Basic and acidic residues" evidence="11">
    <location>
        <begin position="33"/>
        <end position="59"/>
    </location>
</feature>
<evidence type="ECO:0000256" key="9">
    <source>
        <dbReference type="PIRSR" id="PIRSR606225-1"/>
    </source>
</evidence>
<organism evidence="13 14">
    <name type="scientific">Sphingobium cupriresistens LL01</name>
    <dbReference type="NCBI Taxonomy" id="1420583"/>
    <lineage>
        <taxon>Bacteria</taxon>
        <taxon>Pseudomonadati</taxon>
        <taxon>Pseudomonadota</taxon>
        <taxon>Alphaproteobacteria</taxon>
        <taxon>Sphingomonadales</taxon>
        <taxon>Sphingomonadaceae</taxon>
        <taxon>Sphingobium</taxon>
    </lineage>
</organism>
<dbReference type="EMBL" id="JACT01000004">
    <property type="protein sequence ID" value="KMS53763.1"/>
    <property type="molecule type" value="Genomic_DNA"/>
</dbReference>
<feature type="domain" description="Pseudouridine synthase RsuA/RluA-like" evidence="12">
    <location>
        <begin position="224"/>
        <end position="373"/>
    </location>
</feature>
<proteinExistence type="inferred from homology"/>
<comment type="similarity">
    <text evidence="1">Belongs to the pseudouridine synthase RluA family.</text>
</comment>
<dbReference type="AlphaFoldDB" id="A0A0J7XRS2"/>
<feature type="compositionally biased region" description="Basic and acidic residues" evidence="11">
    <location>
        <begin position="472"/>
        <end position="485"/>
    </location>
</feature>
<evidence type="ECO:0000259" key="12">
    <source>
        <dbReference type="Pfam" id="PF00849"/>
    </source>
</evidence>
<feature type="compositionally biased region" description="Basic and acidic residues" evidence="11">
    <location>
        <begin position="449"/>
        <end position="460"/>
    </location>
</feature>
<dbReference type="STRING" id="1420583.V473_16220"/>
<gene>
    <name evidence="13" type="ORF">V473_16220</name>
</gene>
<dbReference type="InterPro" id="IPR050188">
    <property type="entry name" value="RluA_PseudoU_synthase"/>
</dbReference>
<dbReference type="RefSeq" id="WP_066606374.1">
    <property type="nucleotide sequence ID" value="NZ_KQ130435.1"/>
</dbReference>
<comment type="catalytic activity">
    <reaction evidence="3">
        <text>uridine(1911/1915/1917) in 23S rRNA = pseudouridine(1911/1915/1917) in 23S rRNA</text>
        <dbReference type="Rhea" id="RHEA:42524"/>
        <dbReference type="Rhea" id="RHEA-COMP:10097"/>
        <dbReference type="Rhea" id="RHEA-COMP:10098"/>
        <dbReference type="ChEBI" id="CHEBI:65314"/>
        <dbReference type="ChEBI" id="CHEBI:65315"/>
        <dbReference type="EC" id="5.4.99.23"/>
    </reaction>
</comment>
<feature type="region of interest" description="Disordered" evidence="11">
    <location>
        <begin position="1"/>
        <end position="99"/>
    </location>
</feature>
<dbReference type="PROSITE" id="PS01129">
    <property type="entry name" value="PSI_RLU"/>
    <property type="match status" value="1"/>
</dbReference>
<evidence type="ECO:0000256" key="6">
    <source>
        <dbReference type="ARBA" id="ARBA00042264"/>
    </source>
</evidence>
<evidence type="ECO:0000256" key="4">
    <source>
        <dbReference type="ARBA" id="ARBA00038942"/>
    </source>
</evidence>
<evidence type="ECO:0000256" key="3">
    <source>
        <dbReference type="ARBA" id="ARBA00036882"/>
    </source>
</evidence>
<dbReference type="EC" id="5.4.99.23" evidence="4"/>
<dbReference type="GO" id="GO:0003723">
    <property type="term" value="F:RNA binding"/>
    <property type="evidence" value="ECO:0007669"/>
    <property type="project" value="UniProtKB-KW"/>
</dbReference>
<keyword evidence="10" id="KW-0694">RNA-binding</keyword>
<sequence>MKGRPPARPGAGATGGKGPRDGKPAGRSASGKPSDKRFGDKKPGDKKPADRKFDRKSADGKPGAPGRARGGAKAASARKGDGGKPPFKPRAKAAAPAAAKAAPAAAKPAAAKSSAAKGVSLDVRQFRVAADDDGIRLDRWFQRHLPDVGFNIVSRWSRTGQLRVDGARAAPGDRIVEGQTIRVPPAEARPDMPEKAKRVRVIDLTPDEIAYAQEMVIHRDAQAIVINKPPGLATQGGTKTDEHVDKLLDALLFDSESRPKLVHRLDKDTSGALLLARTSRSAAHFAKAFSSRTARKVYWALVIGVPSINDGMIELPLAKQPGTGGEKMHVDEEEGMPARTRYRVIERAGNRAAWVELQPYTGRTHQLRVHLAAIGHPIVGDGKYGGKDSFLTGSISRKMHLHARRIRVDHPDGGRVDVMADLPTHFANSLEDLGFDLSLGDMPLDDEIDRTPTREDEKKFARQHAKQVRKDRKGERRSRGGGRGE</sequence>
<evidence type="ECO:0000256" key="10">
    <source>
        <dbReference type="PROSITE-ProRule" id="PRU00182"/>
    </source>
</evidence>
<dbReference type="PANTHER" id="PTHR21600">
    <property type="entry name" value="MITOCHONDRIAL RNA PSEUDOURIDINE SYNTHASE"/>
    <property type="match status" value="1"/>
</dbReference>
<dbReference type="Pfam" id="PF00849">
    <property type="entry name" value="PseudoU_synth_2"/>
    <property type="match status" value="1"/>
</dbReference>
<evidence type="ECO:0000256" key="7">
    <source>
        <dbReference type="ARBA" id="ARBA00042840"/>
    </source>
</evidence>
<dbReference type="InterPro" id="IPR006145">
    <property type="entry name" value="PsdUridine_synth_RsuA/RluA"/>
</dbReference>
<feature type="compositionally biased region" description="Basic residues" evidence="11">
    <location>
        <begin position="461"/>
        <end position="471"/>
    </location>
</feature>
<dbReference type="Gene3D" id="3.10.290.10">
    <property type="entry name" value="RNA-binding S4 domain"/>
    <property type="match status" value="1"/>
</dbReference>
<feature type="region of interest" description="Disordered" evidence="11">
    <location>
        <begin position="445"/>
        <end position="485"/>
    </location>
</feature>
<reference evidence="13 14" key="1">
    <citation type="journal article" date="2015" name="G3 (Bethesda)">
        <title>Insights into Ongoing Evolution of the Hexachlorocyclohexane Catabolic Pathway from Comparative Genomics of Ten Sphingomonadaceae Strains.</title>
        <authorList>
            <person name="Pearce S.L."/>
            <person name="Oakeshott J.G."/>
            <person name="Pandey G."/>
        </authorList>
    </citation>
    <scope>NUCLEOTIDE SEQUENCE [LARGE SCALE GENOMIC DNA]</scope>
    <source>
        <strain evidence="13 14">LL01</strain>
    </source>
</reference>
<dbReference type="CDD" id="cd02869">
    <property type="entry name" value="PseudoU_synth_RluA_like"/>
    <property type="match status" value="1"/>
</dbReference>
<name>A0A0J7XRS2_9SPHN</name>
<evidence type="ECO:0000256" key="8">
    <source>
        <dbReference type="ARBA" id="ARBA00043148"/>
    </source>
</evidence>
<dbReference type="PANTHER" id="PTHR21600:SF44">
    <property type="entry name" value="RIBOSOMAL LARGE SUBUNIT PSEUDOURIDINE SYNTHASE D"/>
    <property type="match status" value="1"/>
</dbReference>
<evidence type="ECO:0000256" key="5">
    <source>
        <dbReference type="ARBA" id="ARBA00040039"/>
    </source>
</evidence>
<dbReference type="NCBIfam" id="TIGR00005">
    <property type="entry name" value="rluA_subfam"/>
    <property type="match status" value="1"/>
</dbReference>
<dbReference type="InterPro" id="IPR006224">
    <property type="entry name" value="PsdUridine_synth_RluA-like_CS"/>
</dbReference>
<evidence type="ECO:0000256" key="2">
    <source>
        <dbReference type="ARBA" id="ARBA00023235"/>
    </source>
</evidence>
<evidence type="ECO:0000256" key="1">
    <source>
        <dbReference type="ARBA" id="ARBA00010876"/>
    </source>
</evidence>
<comment type="caution">
    <text evidence="13">The sequence shown here is derived from an EMBL/GenBank/DDBJ whole genome shotgun (WGS) entry which is preliminary data.</text>
</comment>
<dbReference type="InterPro" id="IPR020103">
    <property type="entry name" value="PsdUridine_synth_cat_dom_sf"/>
</dbReference>
<feature type="active site" evidence="9">
    <location>
        <position position="266"/>
    </location>
</feature>
<dbReference type="PROSITE" id="PS50889">
    <property type="entry name" value="S4"/>
    <property type="match status" value="1"/>
</dbReference>
<evidence type="ECO:0000313" key="13">
    <source>
        <dbReference type="EMBL" id="KMS53763.1"/>
    </source>
</evidence>
<dbReference type="PATRIC" id="fig|1420583.3.peg.3046"/>
<keyword evidence="2" id="KW-0413">Isomerase</keyword>
<evidence type="ECO:0000256" key="11">
    <source>
        <dbReference type="SAM" id="MobiDB-lite"/>
    </source>
</evidence>
<dbReference type="GO" id="GO:0000455">
    <property type="term" value="P:enzyme-directed rRNA pseudouridine synthesis"/>
    <property type="evidence" value="ECO:0007669"/>
    <property type="project" value="TreeGrafter"/>
</dbReference>
<dbReference type="Gene3D" id="3.30.2350.10">
    <property type="entry name" value="Pseudouridine synthase"/>
    <property type="match status" value="1"/>
</dbReference>
<dbReference type="GO" id="GO:0160140">
    <property type="term" value="F:23S rRNA pseudouridine(1911/1915/1917) synthase activity"/>
    <property type="evidence" value="ECO:0007669"/>
    <property type="project" value="UniProtKB-EC"/>
</dbReference>
<evidence type="ECO:0000313" key="14">
    <source>
        <dbReference type="Proteomes" id="UP000052232"/>
    </source>
</evidence>
<dbReference type="Proteomes" id="UP000052232">
    <property type="component" value="Unassembled WGS sequence"/>
</dbReference>
<feature type="compositionally biased region" description="Low complexity" evidence="11">
    <location>
        <begin position="60"/>
        <end position="77"/>
    </location>
</feature>
<accession>A0A0J7XRS2</accession>